<accession>A0A3P7PP30</accession>
<dbReference type="GO" id="GO:0005524">
    <property type="term" value="F:ATP binding"/>
    <property type="evidence" value="ECO:0007669"/>
    <property type="project" value="UniProtKB-KW"/>
</dbReference>
<evidence type="ECO:0000256" key="3">
    <source>
        <dbReference type="ARBA" id="ARBA00022741"/>
    </source>
</evidence>
<dbReference type="InterPro" id="IPR011009">
    <property type="entry name" value="Kinase-like_dom_sf"/>
</dbReference>
<dbReference type="FunFam" id="1.10.510.10:FF:000624">
    <property type="entry name" value="Mitogen-activated protein kinase"/>
    <property type="match status" value="1"/>
</dbReference>
<keyword evidence="4" id="KW-0418">Kinase</keyword>
<keyword evidence="5" id="KW-0067">ATP-binding</keyword>
<keyword evidence="3" id="KW-0547">Nucleotide-binding</keyword>
<dbReference type="Proteomes" id="UP000274756">
    <property type="component" value="Unassembled WGS sequence"/>
</dbReference>
<dbReference type="InterPro" id="IPR000719">
    <property type="entry name" value="Prot_kinase_dom"/>
</dbReference>
<evidence type="ECO:0000313" key="7">
    <source>
        <dbReference type="EMBL" id="VDN56265.1"/>
    </source>
</evidence>
<reference evidence="7 8" key="1">
    <citation type="submission" date="2018-11" db="EMBL/GenBank/DDBJ databases">
        <authorList>
            <consortium name="Pathogen Informatics"/>
        </authorList>
    </citation>
    <scope>NUCLEOTIDE SEQUENCE [LARGE SCALE GENOMIC DNA]</scope>
</reference>
<feature type="domain" description="Protein kinase" evidence="6">
    <location>
        <begin position="1"/>
        <end position="223"/>
    </location>
</feature>
<dbReference type="PANTHER" id="PTHR24055">
    <property type="entry name" value="MITOGEN-ACTIVATED PROTEIN KINASE"/>
    <property type="match status" value="1"/>
</dbReference>
<dbReference type="GO" id="GO:0004674">
    <property type="term" value="F:protein serine/threonine kinase activity"/>
    <property type="evidence" value="ECO:0007669"/>
    <property type="project" value="UniProtKB-KW"/>
</dbReference>
<keyword evidence="2" id="KW-0808">Transferase</keyword>
<organism evidence="7 8">
    <name type="scientific">Dracunculus medinensis</name>
    <name type="common">Guinea worm</name>
    <dbReference type="NCBI Taxonomy" id="318479"/>
    <lineage>
        <taxon>Eukaryota</taxon>
        <taxon>Metazoa</taxon>
        <taxon>Ecdysozoa</taxon>
        <taxon>Nematoda</taxon>
        <taxon>Chromadorea</taxon>
        <taxon>Rhabditida</taxon>
        <taxon>Spirurina</taxon>
        <taxon>Dracunculoidea</taxon>
        <taxon>Dracunculidae</taxon>
        <taxon>Dracunculus</taxon>
    </lineage>
</organism>
<dbReference type="OrthoDB" id="63265at2759"/>
<dbReference type="AlphaFoldDB" id="A0A3P7PP30"/>
<dbReference type="InterPro" id="IPR008271">
    <property type="entry name" value="Ser/Thr_kinase_AS"/>
</dbReference>
<proteinExistence type="predicted"/>
<evidence type="ECO:0000256" key="4">
    <source>
        <dbReference type="ARBA" id="ARBA00022777"/>
    </source>
</evidence>
<sequence length="258" mass="29339">MDVASFPDSIFLIMEYIEANMKAMIDDLHRPVSDIIVRYYVRQLFCGVSYLHSINIMHRDIKPENIMISNTGILKLIDFGQSCLYCPNNEHIGYEHQVASRWYRAPELLFGSCKYTPKVDTWACGCVLAELLNGSPLFPGRSDLEQIGLIMNVLGTPSIDSWNDLHTLPDSGKIHFESVPPVNCWFKVVPFASTECLLLLRHLIVYCPEERMSADDALAHDFFTSKSPEKPPYIPSNIKHSATIHDVDDILNFFKNTP</sequence>
<dbReference type="PROSITE" id="PS00108">
    <property type="entry name" value="PROTEIN_KINASE_ST"/>
    <property type="match status" value="1"/>
</dbReference>
<dbReference type="SMART" id="SM00220">
    <property type="entry name" value="S_TKc"/>
    <property type="match status" value="1"/>
</dbReference>
<evidence type="ECO:0000259" key="6">
    <source>
        <dbReference type="PROSITE" id="PS50011"/>
    </source>
</evidence>
<dbReference type="STRING" id="318479.A0A3P7PP30"/>
<keyword evidence="1" id="KW-0723">Serine/threonine-protein kinase</keyword>
<evidence type="ECO:0000256" key="5">
    <source>
        <dbReference type="ARBA" id="ARBA00022840"/>
    </source>
</evidence>
<evidence type="ECO:0000256" key="2">
    <source>
        <dbReference type="ARBA" id="ARBA00022679"/>
    </source>
</evidence>
<dbReference type="PROSITE" id="PS50011">
    <property type="entry name" value="PROTEIN_KINASE_DOM"/>
    <property type="match status" value="1"/>
</dbReference>
<protein>
    <recommendedName>
        <fullName evidence="6">Protein kinase domain-containing protein</fullName>
    </recommendedName>
</protein>
<dbReference type="SUPFAM" id="SSF56112">
    <property type="entry name" value="Protein kinase-like (PK-like)"/>
    <property type="match status" value="1"/>
</dbReference>
<dbReference type="Pfam" id="PF00069">
    <property type="entry name" value="Pkinase"/>
    <property type="match status" value="1"/>
</dbReference>
<dbReference type="InterPro" id="IPR050117">
    <property type="entry name" value="MAPK"/>
</dbReference>
<evidence type="ECO:0000256" key="1">
    <source>
        <dbReference type="ARBA" id="ARBA00022527"/>
    </source>
</evidence>
<gene>
    <name evidence="7" type="ORF">DME_LOCUS6238</name>
</gene>
<dbReference type="Gene3D" id="1.10.510.10">
    <property type="entry name" value="Transferase(Phosphotransferase) domain 1"/>
    <property type="match status" value="1"/>
</dbReference>
<evidence type="ECO:0000313" key="8">
    <source>
        <dbReference type="Proteomes" id="UP000274756"/>
    </source>
</evidence>
<keyword evidence="8" id="KW-1185">Reference proteome</keyword>
<dbReference type="EMBL" id="UYYG01001155">
    <property type="protein sequence ID" value="VDN56265.1"/>
    <property type="molecule type" value="Genomic_DNA"/>
</dbReference>
<name>A0A3P7PP30_DRAME</name>